<dbReference type="RefSeq" id="WP_283368128.1">
    <property type="nucleotide sequence ID" value="NZ_JASHID010000001.1"/>
</dbReference>
<sequence length="160" mass="18660">MKKDIFIDNNIASRFKNPADPEYIKLLDWLIRFQEINEGQEDSNAYLVVSNKLLSEYNRSNQDVKGGQNIIAIIGRLQKEGRLVFVKNPEISSFRLKYFTKKIEKKLTCNLEDWDHIPIVLLSDWKFALSIDDAFVKDLNNFPRFTATACKRPEDLPYAD</sequence>
<proteinExistence type="predicted"/>
<organism evidence="1 2">
    <name type="scientific">Flectobacillus longus</name>
    <dbReference type="NCBI Taxonomy" id="2984207"/>
    <lineage>
        <taxon>Bacteria</taxon>
        <taxon>Pseudomonadati</taxon>
        <taxon>Bacteroidota</taxon>
        <taxon>Cytophagia</taxon>
        <taxon>Cytophagales</taxon>
        <taxon>Flectobacillaceae</taxon>
        <taxon>Flectobacillus</taxon>
    </lineage>
</organism>
<comment type="caution">
    <text evidence="1">The sequence shown here is derived from an EMBL/GenBank/DDBJ whole genome shotgun (WGS) entry which is preliminary data.</text>
</comment>
<gene>
    <name evidence="1" type="ORF">QM480_00410</name>
</gene>
<evidence type="ECO:0000313" key="2">
    <source>
        <dbReference type="Proteomes" id="UP001236569"/>
    </source>
</evidence>
<keyword evidence="2" id="KW-1185">Reference proteome</keyword>
<dbReference type="Proteomes" id="UP001236569">
    <property type="component" value="Unassembled WGS sequence"/>
</dbReference>
<dbReference type="EMBL" id="JASHID010000001">
    <property type="protein sequence ID" value="MDI9862765.1"/>
    <property type="molecule type" value="Genomic_DNA"/>
</dbReference>
<accession>A0ABT6YGW2</accession>
<reference evidence="1 2" key="1">
    <citation type="submission" date="2023-05" db="EMBL/GenBank/DDBJ databases">
        <title>Novel species of genus Flectobacillus isolated from stream in China.</title>
        <authorList>
            <person name="Lu H."/>
        </authorList>
    </citation>
    <scope>NUCLEOTIDE SEQUENCE [LARGE SCALE GENOMIC DNA]</scope>
    <source>
        <strain evidence="1 2">DC10W</strain>
    </source>
</reference>
<evidence type="ECO:0000313" key="1">
    <source>
        <dbReference type="EMBL" id="MDI9862765.1"/>
    </source>
</evidence>
<protein>
    <submittedName>
        <fullName evidence="1">Uncharacterized protein</fullName>
    </submittedName>
</protein>
<name>A0ABT6YGW2_9BACT</name>